<keyword evidence="3" id="KW-1185">Reference proteome</keyword>
<feature type="compositionally biased region" description="Basic and acidic residues" evidence="1">
    <location>
        <begin position="26"/>
        <end position="42"/>
    </location>
</feature>
<evidence type="ECO:0000313" key="3">
    <source>
        <dbReference type="Proteomes" id="UP000625711"/>
    </source>
</evidence>
<comment type="caution">
    <text evidence="2">The sequence shown here is derived from an EMBL/GenBank/DDBJ whole genome shotgun (WGS) entry which is preliminary data.</text>
</comment>
<reference evidence="2" key="1">
    <citation type="submission" date="2020-08" db="EMBL/GenBank/DDBJ databases">
        <title>Genome sequencing and assembly of the red palm weevil Rhynchophorus ferrugineus.</title>
        <authorList>
            <person name="Dias G.B."/>
            <person name="Bergman C.M."/>
            <person name="Manee M."/>
        </authorList>
    </citation>
    <scope>NUCLEOTIDE SEQUENCE</scope>
    <source>
        <strain evidence="2">AA-2017</strain>
        <tissue evidence="2">Whole larva</tissue>
    </source>
</reference>
<organism evidence="2 3">
    <name type="scientific">Rhynchophorus ferrugineus</name>
    <name type="common">Red palm weevil</name>
    <name type="synonym">Curculio ferrugineus</name>
    <dbReference type="NCBI Taxonomy" id="354439"/>
    <lineage>
        <taxon>Eukaryota</taxon>
        <taxon>Metazoa</taxon>
        <taxon>Ecdysozoa</taxon>
        <taxon>Arthropoda</taxon>
        <taxon>Hexapoda</taxon>
        <taxon>Insecta</taxon>
        <taxon>Pterygota</taxon>
        <taxon>Neoptera</taxon>
        <taxon>Endopterygota</taxon>
        <taxon>Coleoptera</taxon>
        <taxon>Polyphaga</taxon>
        <taxon>Cucujiformia</taxon>
        <taxon>Curculionidae</taxon>
        <taxon>Dryophthorinae</taxon>
        <taxon>Rhynchophorus</taxon>
    </lineage>
</organism>
<accession>A0A834I2B3</accession>
<name>A0A834I2B3_RHYFE</name>
<evidence type="ECO:0000313" key="2">
    <source>
        <dbReference type="EMBL" id="KAF7273272.1"/>
    </source>
</evidence>
<proteinExistence type="predicted"/>
<gene>
    <name evidence="2" type="ORF">GWI33_014019</name>
</gene>
<feature type="region of interest" description="Disordered" evidence="1">
    <location>
        <begin position="14"/>
        <end position="43"/>
    </location>
</feature>
<dbReference type="EMBL" id="JAACXV010013509">
    <property type="protein sequence ID" value="KAF7273272.1"/>
    <property type="molecule type" value="Genomic_DNA"/>
</dbReference>
<evidence type="ECO:0000256" key="1">
    <source>
        <dbReference type="SAM" id="MobiDB-lite"/>
    </source>
</evidence>
<protein>
    <submittedName>
        <fullName evidence="2">Uncharacterized protein</fullName>
    </submittedName>
</protein>
<sequence>MISPITTNEIHRATLSRSQGISNGRDAFKSAREHRPSAEPTKKKQHITTAQLFFSVQLNGVKLARKLIAELIGSEFVFVVRFGGVLVDRDPFRIASDSFNMFLKFSRWPSLI</sequence>
<dbReference type="Proteomes" id="UP000625711">
    <property type="component" value="Unassembled WGS sequence"/>
</dbReference>
<dbReference type="AlphaFoldDB" id="A0A834I2B3"/>